<dbReference type="InterPro" id="IPR035965">
    <property type="entry name" value="PAS-like_dom_sf"/>
</dbReference>
<dbReference type="PROSITE" id="PS50112">
    <property type="entry name" value="PAS"/>
    <property type="match status" value="1"/>
</dbReference>
<dbReference type="AlphaFoldDB" id="A0A1I7H7G5"/>
<dbReference type="EC" id="2.7.7.65" evidence="1"/>
<dbReference type="InterPro" id="IPR029787">
    <property type="entry name" value="Nucleotide_cyclase"/>
</dbReference>
<reference evidence="7 8" key="1">
    <citation type="submission" date="2016-10" db="EMBL/GenBank/DDBJ databases">
        <authorList>
            <person name="de Groot N.N."/>
        </authorList>
    </citation>
    <scope>NUCLEOTIDE SEQUENCE [LARGE SCALE GENOMIC DNA]</scope>
    <source>
        <strain evidence="7 8">R-24608</strain>
    </source>
</reference>
<evidence type="ECO:0000256" key="2">
    <source>
        <dbReference type="ARBA" id="ARBA00034247"/>
    </source>
</evidence>
<dbReference type="Gene3D" id="3.30.70.270">
    <property type="match status" value="1"/>
</dbReference>
<dbReference type="GO" id="GO:0043709">
    <property type="term" value="P:cell adhesion involved in single-species biofilm formation"/>
    <property type="evidence" value="ECO:0007669"/>
    <property type="project" value="TreeGrafter"/>
</dbReference>
<keyword evidence="8" id="KW-1185">Reference proteome</keyword>
<dbReference type="PANTHER" id="PTHR45138:SF9">
    <property type="entry name" value="DIGUANYLATE CYCLASE DGCM-RELATED"/>
    <property type="match status" value="1"/>
</dbReference>
<dbReference type="FunFam" id="3.30.70.270:FF:000001">
    <property type="entry name" value="Diguanylate cyclase domain protein"/>
    <property type="match status" value="1"/>
</dbReference>
<feature type="domain" description="PAC" evidence="5">
    <location>
        <begin position="419"/>
        <end position="472"/>
    </location>
</feature>
<dbReference type="InterPro" id="IPR013655">
    <property type="entry name" value="PAS_fold_3"/>
</dbReference>
<feature type="domain" description="GGDEF" evidence="6">
    <location>
        <begin position="511"/>
        <end position="652"/>
    </location>
</feature>
<dbReference type="PROSITE" id="PS50113">
    <property type="entry name" value="PAC"/>
    <property type="match status" value="1"/>
</dbReference>
<dbReference type="EMBL" id="FPBX01000009">
    <property type="protein sequence ID" value="SFU56621.1"/>
    <property type="molecule type" value="Genomic_DNA"/>
</dbReference>
<keyword evidence="3" id="KW-0812">Transmembrane</keyword>
<dbReference type="PROSITE" id="PS50887">
    <property type="entry name" value="GGDEF"/>
    <property type="match status" value="1"/>
</dbReference>
<evidence type="ECO:0000256" key="1">
    <source>
        <dbReference type="ARBA" id="ARBA00012528"/>
    </source>
</evidence>
<protein>
    <recommendedName>
        <fullName evidence="1">diguanylate cyclase</fullName>
        <ecNumber evidence="1">2.7.7.65</ecNumber>
    </recommendedName>
</protein>
<dbReference type="GO" id="GO:0005886">
    <property type="term" value="C:plasma membrane"/>
    <property type="evidence" value="ECO:0007669"/>
    <property type="project" value="TreeGrafter"/>
</dbReference>
<dbReference type="InterPro" id="IPR000700">
    <property type="entry name" value="PAS-assoc_C"/>
</dbReference>
<dbReference type="InterPro" id="IPR050469">
    <property type="entry name" value="Diguanylate_Cyclase"/>
</dbReference>
<dbReference type="InterPro" id="IPR043128">
    <property type="entry name" value="Rev_trsase/Diguanyl_cyclase"/>
</dbReference>
<evidence type="ECO:0000259" key="6">
    <source>
        <dbReference type="PROSITE" id="PS50887"/>
    </source>
</evidence>
<dbReference type="Gene3D" id="2.10.70.100">
    <property type="match status" value="1"/>
</dbReference>
<dbReference type="Pfam" id="PF00990">
    <property type="entry name" value="GGDEF"/>
    <property type="match status" value="1"/>
</dbReference>
<evidence type="ECO:0000259" key="4">
    <source>
        <dbReference type="PROSITE" id="PS50112"/>
    </source>
</evidence>
<dbReference type="SUPFAM" id="SSF55073">
    <property type="entry name" value="Nucleotide cyclase"/>
    <property type="match status" value="1"/>
</dbReference>
<dbReference type="GO" id="GO:1902201">
    <property type="term" value="P:negative regulation of bacterial-type flagellum-dependent cell motility"/>
    <property type="evidence" value="ECO:0007669"/>
    <property type="project" value="TreeGrafter"/>
</dbReference>
<dbReference type="STRING" id="343013.SAMN04489707_100918"/>
<dbReference type="RefSeq" id="WP_054255939.1">
    <property type="nucleotide sequence ID" value="NZ_CYIG01000011.1"/>
</dbReference>
<feature type="domain" description="PAS" evidence="4">
    <location>
        <begin position="345"/>
        <end position="416"/>
    </location>
</feature>
<dbReference type="PANTHER" id="PTHR45138">
    <property type="entry name" value="REGULATORY COMPONENTS OF SENSORY TRANSDUCTION SYSTEM"/>
    <property type="match status" value="1"/>
</dbReference>
<evidence type="ECO:0000256" key="3">
    <source>
        <dbReference type="SAM" id="Phobius"/>
    </source>
</evidence>
<dbReference type="CDD" id="cd00130">
    <property type="entry name" value="PAS"/>
    <property type="match status" value="1"/>
</dbReference>
<proteinExistence type="predicted"/>
<name>A0A1I7H7G5_9BURK</name>
<dbReference type="OrthoDB" id="9813903at2"/>
<dbReference type="CDD" id="cd01949">
    <property type="entry name" value="GGDEF"/>
    <property type="match status" value="1"/>
</dbReference>
<dbReference type="Pfam" id="PF08447">
    <property type="entry name" value="PAS_3"/>
    <property type="match status" value="1"/>
</dbReference>
<dbReference type="Gene3D" id="3.30.450.20">
    <property type="entry name" value="PAS domain"/>
    <property type="match status" value="1"/>
</dbReference>
<comment type="catalytic activity">
    <reaction evidence="2">
        <text>2 GTP = 3',3'-c-di-GMP + 2 diphosphate</text>
        <dbReference type="Rhea" id="RHEA:24898"/>
        <dbReference type="ChEBI" id="CHEBI:33019"/>
        <dbReference type="ChEBI" id="CHEBI:37565"/>
        <dbReference type="ChEBI" id="CHEBI:58805"/>
        <dbReference type="EC" id="2.7.7.65"/>
    </reaction>
</comment>
<evidence type="ECO:0000313" key="7">
    <source>
        <dbReference type="EMBL" id="SFU56621.1"/>
    </source>
</evidence>
<dbReference type="InterPro" id="IPR000160">
    <property type="entry name" value="GGDEF_dom"/>
</dbReference>
<keyword evidence="3" id="KW-0472">Membrane</keyword>
<gene>
    <name evidence="7" type="ORF">SAMN04489707_100918</name>
</gene>
<dbReference type="NCBIfam" id="TIGR00254">
    <property type="entry name" value="GGDEF"/>
    <property type="match status" value="1"/>
</dbReference>
<dbReference type="Proteomes" id="UP000183656">
    <property type="component" value="Unassembled WGS sequence"/>
</dbReference>
<organism evidence="7 8">
    <name type="scientific">Paenacidovorax caeni</name>
    <dbReference type="NCBI Taxonomy" id="343013"/>
    <lineage>
        <taxon>Bacteria</taxon>
        <taxon>Pseudomonadati</taxon>
        <taxon>Pseudomonadota</taxon>
        <taxon>Betaproteobacteria</taxon>
        <taxon>Burkholderiales</taxon>
        <taxon>Comamonadaceae</taxon>
        <taxon>Paenacidovorax</taxon>
    </lineage>
</organism>
<sequence length="666" mass="73465">MPAPAVPTRLRAHRWAWWLLAGLVLGLLLSMAWGARSVYQQREQRYHHQIEGGLRAISLLQVRNVADWRRQHIADAAALTDDGLFAQAAARWHAAPSEALQEPLRERLRSFVEHGGYSAAFWVDARGALRLGPQGALQGTLAPPEQQALRQALAQAEPVAVELHRDAAFAFAIFGVLAPVFDGDTPLGAVWLVSDARTQLFPQVETWPSASRSAESLLVQRDGDGLVYVSPLRHRSDAPLSLRQAIVPGRDVVVQAVAGARGVVYGSDYRGQEVLALVSAVPDSPWVLVSKLDVDEAFVEAQRGEWLALALLASLALLSGGCAAAAWQWRAWRRERGLKLALERNMRWLDSAQKAASAGYFAYDAEHQKFFMSSMAHAIFGLPPQEYMTLQQWMDMVHPEDRAHVLQVHADAIAARTPLGMQYRIVRASDSAQRWLQVWGEYGDGTDADPLRMTGTVQDITERKQAEQQLARYRDALEERVRLDPMTQVANRLALGEAMQREWEQARLRGMPLALLMIDVDYFKAYNDHYGHVAGDRCLQRVAHALAGAVQRAGEVAARYGGEEFAVLLPDSDELRAVAVAHRLREAVRELALEHQASPCGAQVTISVGVACVRPADSQPQEHAQTTLFQQADEALYRAKQAGRDRVALYGADVQAGPPPEAAQQG</sequence>
<keyword evidence="3" id="KW-1133">Transmembrane helix</keyword>
<accession>A0A1I7H7G5</accession>
<dbReference type="NCBIfam" id="TIGR00229">
    <property type="entry name" value="sensory_box"/>
    <property type="match status" value="1"/>
</dbReference>
<evidence type="ECO:0000313" key="8">
    <source>
        <dbReference type="Proteomes" id="UP000183656"/>
    </source>
</evidence>
<dbReference type="SUPFAM" id="SSF55785">
    <property type="entry name" value="PYP-like sensor domain (PAS domain)"/>
    <property type="match status" value="1"/>
</dbReference>
<dbReference type="GO" id="GO:0052621">
    <property type="term" value="F:diguanylate cyclase activity"/>
    <property type="evidence" value="ECO:0007669"/>
    <property type="project" value="UniProtKB-EC"/>
</dbReference>
<dbReference type="InterPro" id="IPR000014">
    <property type="entry name" value="PAS"/>
</dbReference>
<evidence type="ECO:0000259" key="5">
    <source>
        <dbReference type="PROSITE" id="PS50113"/>
    </source>
</evidence>
<dbReference type="SMART" id="SM00267">
    <property type="entry name" value="GGDEF"/>
    <property type="match status" value="1"/>
</dbReference>
<feature type="transmembrane region" description="Helical" evidence="3">
    <location>
        <begin position="306"/>
        <end position="329"/>
    </location>
</feature>
<dbReference type="SMART" id="SM00091">
    <property type="entry name" value="PAS"/>
    <property type="match status" value="1"/>
</dbReference>